<comment type="similarity">
    <text evidence="1">Belongs to the bacterial/plant glucose-1-phosphate adenylyltransferase family.</text>
</comment>
<dbReference type="EMBL" id="CP045068">
    <property type="protein sequence ID" value="QFQ91555.1"/>
    <property type="molecule type" value="Genomic_DNA"/>
</dbReference>
<evidence type="ECO:0000256" key="1">
    <source>
        <dbReference type="ARBA" id="ARBA00010443"/>
    </source>
</evidence>
<dbReference type="InterPro" id="IPR056818">
    <property type="entry name" value="GlmU/GlgC-like_hexapep"/>
</dbReference>
<feature type="domain" description="Nucleotidyl transferase" evidence="3">
    <location>
        <begin position="19"/>
        <end position="151"/>
    </location>
</feature>
<dbReference type="Pfam" id="PF00483">
    <property type="entry name" value="NTP_transferase"/>
    <property type="match status" value="1"/>
</dbReference>
<dbReference type="Proteomes" id="UP000388452">
    <property type="component" value="Chromosome"/>
</dbReference>
<proteinExistence type="inferred from homology"/>
<keyword evidence="2" id="KW-0320">Glycogen biosynthesis</keyword>
<dbReference type="AlphaFoldDB" id="A0A5P8JQQ5"/>
<dbReference type="PANTHER" id="PTHR43523:SF6">
    <property type="entry name" value="GLYCOGEN BIOSYNTHESIS PROTEIN GLGD"/>
    <property type="match status" value="1"/>
</dbReference>
<dbReference type="InterPro" id="IPR011832">
    <property type="entry name" value="GlgDAde_trans"/>
</dbReference>
<accession>A0A5P8JQQ5</accession>
<evidence type="ECO:0000313" key="6">
    <source>
        <dbReference type="Proteomes" id="UP000388452"/>
    </source>
</evidence>
<dbReference type="Gene3D" id="2.160.10.10">
    <property type="entry name" value="Hexapeptide repeat proteins"/>
    <property type="match status" value="1"/>
</dbReference>
<reference evidence="5 6" key="1">
    <citation type="submission" date="2019-10" db="EMBL/GenBank/DDBJ databases">
        <title>Genome sequencing of Lactobacillus manihotivorans.</title>
        <authorList>
            <person name="Kim K."/>
        </authorList>
    </citation>
    <scope>NUCLEOTIDE SEQUENCE [LARGE SCALE GENOMIC DNA]</scope>
    <source>
        <strain evidence="5 6">LM010</strain>
    </source>
</reference>
<dbReference type="EC" id="2.7.7.27" evidence="5"/>
<gene>
    <name evidence="5" type="primary">glgD</name>
    <name evidence="5" type="ORF">LM010_09000</name>
</gene>
<evidence type="ECO:0000256" key="2">
    <source>
        <dbReference type="ARBA" id="ARBA00023056"/>
    </source>
</evidence>
<dbReference type="RefSeq" id="WP_056962595.1">
    <property type="nucleotide sequence ID" value="NZ_CP045068.1"/>
</dbReference>
<feature type="domain" description="Glucose-1-phosphate adenylyltransferase/Bifunctional protein GlmU-like C-terminal hexapeptide" evidence="4">
    <location>
        <begin position="292"/>
        <end position="361"/>
    </location>
</feature>
<dbReference type="GO" id="GO:0005978">
    <property type="term" value="P:glycogen biosynthetic process"/>
    <property type="evidence" value="ECO:0007669"/>
    <property type="project" value="UniProtKB-KW"/>
</dbReference>
<evidence type="ECO:0000259" key="4">
    <source>
        <dbReference type="Pfam" id="PF24894"/>
    </source>
</evidence>
<sequence>MRQGEMAAVIDLNEDVHTLLPLTEHRPIGTLPFAGRYRLIDFPLSAITAADIHSVGLFMPESERSVQDHIRSGAAWNLDLIQGGVFLFPYVATRDYQNDDLRARYYENYTQFLRGSGSKYTVVMGAKNVANVNLNAILNYHKAGDNRITTVYKKLPLDRIRPTDWTLALSEQGTASAIVQAKERHDDQGKNEIPSFMDIYLLATTDLIDLLDDAAQSHVFRRLPELLRDYVLANNANAFEYTGYLARIDSIQRYYDSNLQMLDDASFQSLLLSSVPILTKSKNEVPSFFAKDATVVNSLLGTGTYIEGTVQDSVVFRNVVIHHDALVDHAVVMQGSKISTGSTVKYAILDKGVVIGPNLTIVGKPDKPIVLRKNQTVFRESEVEGSAHA</sequence>
<dbReference type="PANTHER" id="PTHR43523">
    <property type="entry name" value="GLUCOSE-1-PHOSPHATE ADENYLYLTRANSFERASE-RELATED"/>
    <property type="match status" value="1"/>
</dbReference>
<dbReference type="InterPro" id="IPR011004">
    <property type="entry name" value="Trimer_LpxA-like_sf"/>
</dbReference>
<dbReference type="SUPFAM" id="SSF51161">
    <property type="entry name" value="Trimeric LpxA-like enzymes"/>
    <property type="match status" value="1"/>
</dbReference>
<dbReference type="InterPro" id="IPR011831">
    <property type="entry name" value="ADP-Glc_PPase"/>
</dbReference>
<dbReference type="SUPFAM" id="SSF53448">
    <property type="entry name" value="Nucleotide-diphospho-sugar transferases"/>
    <property type="match status" value="1"/>
</dbReference>
<organism evidence="5 6">
    <name type="scientific">Lacticaseibacillus manihotivorans</name>
    <dbReference type="NCBI Taxonomy" id="88233"/>
    <lineage>
        <taxon>Bacteria</taxon>
        <taxon>Bacillati</taxon>
        <taxon>Bacillota</taxon>
        <taxon>Bacilli</taxon>
        <taxon>Lactobacillales</taxon>
        <taxon>Lactobacillaceae</taxon>
        <taxon>Lacticaseibacillus</taxon>
    </lineage>
</organism>
<dbReference type="NCBIfam" id="TIGR02092">
    <property type="entry name" value="glgD"/>
    <property type="match status" value="1"/>
</dbReference>
<dbReference type="InterPro" id="IPR029044">
    <property type="entry name" value="Nucleotide-diphossugar_trans"/>
</dbReference>
<dbReference type="InterPro" id="IPR005835">
    <property type="entry name" value="NTP_transferase_dom"/>
</dbReference>
<keyword evidence="5" id="KW-0808">Transferase</keyword>
<evidence type="ECO:0000313" key="5">
    <source>
        <dbReference type="EMBL" id="QFQ91555.1"/>
    </source>
</evidence>
<dbReference type="CDD" id="cd04651">
    <property type="entry name" value="LbH_G1P_AT_C"/>
    <property type="match status" value="1"/>
</dbReference>
<name>A0A5P8JQQ5_9LACO</name>
<protein>
    <submittedName>
        <fullName evidence="5">Glucose-1-phosphate adenylyltransferase subunit GlgD</fullName>
        <ecNumber evidence="5">2.7.7.27</ecNumber>
    </submittedName>
</protein>
<evidence type="ECO:0000259" key="3">
    <source>
        <dbReference type="Pfam" id="PF00483"/>
    </source>
</evidence>
<dbReference type="Pfam" id="PF24894">
    <property type="entry name" value="Hexapep_GlmU"/>
    <property type="match status" value="1"/>
</dbReference>
<keyword evidence="5" id="KW-0548">Nucleotidyltransferase</keyword>
<dbReference type="Gene3D" id="3.90.550.10">
    <property type="entry name" value="Spore Coat Polysaccharide Biosynthesis Protein SpsA, Chain A"/>
    <property type="match status" value="1"/>
</dbReference>
<dbReference type="GO" id="GO:0008878">
    <property type="term" value="F:glucose-1-phosphate adenylyltransferase activity"/>
    <property type="evidence" value="ECO:0007669"/>
    <property type="project" value="UniProtKB-EC"/>
</dbReference>